<accession>A0A5B7D001</accession>
<proteinExistence type="predicted"/>
<gene>
    <name evidence="1" type="ORF">E2C01_006615</name>
</gene>
<keyword evidence="2" id="KW-1185">Reference proteome</keyword>
<sequence>MFPVTARHPRNSPIAPCSTSQALRYLRSAACRHVLLGEGGEAERLSRYITTSSAIKALWGKVTVSRINHYTLTVFNMKGIYIPTTIFDMNDM</sequence>
<evidence type="ECO:0000313" key="1">
    <source>
        <dbReference type="EMBL" id="MPC13866.1"/>
    </source>
</evidence>
<evidence type="ECO:0000313" key="2">
    <source>
        <dbReference type="Proteomes" id="UP000324222"/>
    </source>
</evidence>
<organism evidence="1 2">
    <name type="scientific">Portunus trituberculatus</name>
    <name type="common">Swimming crab</name>
    <name type="synonym">Neptunus trituberculatus</name>
    <dbReference type="NCBI Taxonomy" id="210409"/>
    <lineage>
        <taxon>Eukaryota</taxon>
        <taxon>Metazoa</taxon>
        <taxon>Ecdysozoa</taxon>
        <taxon>Arthropoda</taxon>
        <taxon>Crustacea</taxon>
        <taxon>Multicrustacea</taxon>
        <taxon>Malacostraca</taxon>
        <taxon>Eumalacostraca</taxon>
        <taxon>Eucarida</taxon>
        <taxon>Decapoda</taxon>
        <taxon>Pleocyemata</taxon>
        <taxon>Brachyura</taxon>
        <taxon>Eubrachyura</taxon>
        <taxon>Portunoidea</taxon>
        <taxon>Portunidae</taxon>
        <taxon>Portuninae</taxon>
        <taxon>Portunus</taxon>
    </lineage>
</organism>
<reference evidence="1 2" key="1">
    <citation type="submission" date="2019-05" db="EMBL/GenBank/DDBJ databases">
        <title>Another draft genome of Portunus trituberculatus and its Hox gene families provides insights of decapod evolution.</title>
        <authorList>
            <person name="Jeong J.-H."/>
            <person name="Song I."/>
            <person name="Kim S."/>
            <person name="Choi T."/>
            <person name="Kim D."/>
            <person name="Ryu S."/>
            <person name="Kim W."/>
        </authorList>
    </citation>
    <scope>NUCLEOTIDE SEQUENCE [LARGE SCALE GENOMIC DNA]</scope>
    <source>
        <tissue evidence="1">Muscle</tissue>
    </source>
</reference>
<dbReference type="EMBL" id="VSRR010000312">
    <property type="protein sequence ID" value="MPC13866.1"/>
    <property type="molecule type" value="Genomic_DNA"/>
</dbReference>
<dbReference type="AlphaFoldDB" id="A0A5B7D001"/>
<dbReference type="Proteomes" id="UP000324222">
    <property type="component" value="Unassembled WGS sequence"/>
</dbReference>
<protein>
    <submittedName>
        <fullName evidence="1">Uncharacterized protein</fullName>
    </submittedName>
</protein>
<comment type="caution">
    <text evidence="1">The sequence shown here is derived from an EMBL/GenBank/DDBJ whole genome shotgun (WGS) entry which is preliminary data.</text>
</comment>
<name>A0A5B7D001_PORTR</name>